<reference evidence="1" key="1">
    <citation type="submission" date="2021-03" db="EMBL/GenBank/DDBJ databases">
        <title>Draft genome sequence of rust myrtle Austropuccinia psidii MF-1, a brazilian biotype.</title>
        <authorList>
            <person name="Quecine M.C."/>
            <person name="Pachon D.M.R."/>
            <person name="Bonatelli M.L."/>
            <person name="Correr F.H."/>
            <person name="Franceschini L.M."/>
            <person name="Leite T.F."/>
            <person name="Margarido G.R.A."/>
            <person name="Almeida C.A."/>
            <person name="Ferrarezi J.A."/>
            <person name="Labate C.A."/>
        </authorList>
    </citation>
    <scope>NUCLEOTIDE SEQUENCE</scope>
    <source>
        <strain evidence="1">MF-1</strain>
    </source>
</reference>
<dbReference type="Proteomes" id="UP000765509">
    <property type="component" value="Unassembled WGS sequence"/>
</dbReference>
<comment type="caution">
    <text evidence="1">The sequence shown here is derived from an EMBL/GenBank/DDBJ whole genome shotgun (WGS) entry which is preliminary data.</text>
</comment>
<sequence>MITITNEVPLCREHPGLHIEPIPGKSYPLCHSHSNSTETSNQRTGRIWIKFFSSTNSSKTFFNGAWIKRGSFQEKTRIQGQKQDHLQPKEQRFRPNDLEAVGFGERCTQEPEVVVHNSRISSPIDRNITPTQIEHNVVTPESNLKGDAMWLQMSQDAEQTQKKFSELEAIHETMKKMTASMEKIVKPFKKDMLN</sequence>
<dbReference type="EMBL" id="AVOT02076313">
    <property type="protein sequence ID" value="MBW0564775.1"/>
    <property type="molecule type" value="Genomic_DNA"/>
</dbReference>
<dbReference type="AlphaFoldDB" id="A0A9Q3JNL8"/>
<gene>
    <name evidence="1" type="ORF">O181_104490</name>
</gene>
<organism evidence="1 2">
    <name type="scientific">Austropuccinia psidii MF-1</name>
    <dbReference type="NCBI Taxonomy" id="1389203"/>
    <lineage>
        <taxon>Eukaryota</taxon>
        <taxon>Fungi</taxon>
        <taxon>Dikarya</taxon>
        <taxon>Basidiomycota</taxon>
        <taxon>Pucciniomycotina</taxon>
        <taxon>Pucciniomycetes</taxon>
        <taxon>Pucciniales</taxon>
        <taxon>Sphaerophragmiaceae</taxon>
        <taxon>Austropuccinia</taxon>
    </lineage>
</organism>
<evidence type="ECO:0000313" key="1">
    <source>
        <dbReference type="EMBL" id="MBW0564775.1"/>
    </source>
</evidence>
<evidence type="ECO:0000313" key="2">
    <source>
        <dbReference type="Proteomes" id="UP000765509"/>
    </source>
</evidence>
<accession>A0A9Q3JNL8</accession>
<proteinExistence type="predicted"/>
<name>A0A9Q3JNL8_9BASI</name>
<keyword evidence="2" id="KW-1185">Reference proteome</keyword>
<protein>
    <submittedName>
        <fullName evidence="1">Uncharacterized protein</fullName>
    </submittedName>
</protein>